<proteinExistence type="inferred from homology"/>
<protein>
    <recommendedName>
        <fullName evidence="11">ATP synthase subunit</fullName>
    </recommendedName>
</protein>
<dbReference type="GO" id="GO:0045259">
    <property type="term" value="C:proton-transporting ATP synthase complex"/>
    <property type="evidence" value="ECO:0007669"/>
    <property type="project" value="UniProtKB-KW"/>
</dbReference>
<keyword evidence="6" id="KW-0406">Ion transport</keyword>
<keyword evidence="3" id="KW-0813">Transport</keyword>
<keyword evidence="4" id="KW-0138">CF(0)</keyword>
<evidence type="ECO:0000256" key="8">
    <source>
        <dbReference type="ARBA" id="ARBA00023136"/>
    </source>
</evidence>
<keyword evidence="5" id="KW-0375">Hydrogen ion transport</keyword>
<evidence type="ECO:0000256" key="7">
    <source>
        <dbReference type="ARBA" id="ARBA00023128"/>
    </source>
</evidence>
<dbReference type="Pfam" id="PF04718">
    <property type="entry name" value="ATP-synt_G"/>
    <property type="match status" value="1"/>
</dbReference>
<evidence type="ECO:0000256" key="6">
    <source>
        <dbReference type="ARBA" id="ARBA00023065"/>
    </source>
</evidence>
<dbReference type="InterPro" id="IPR006808">
    <property type="entry name" value="ATP_synth_F0_gsu_mt"/>
</dbReference>
<keyword evidence="7" id="KW-0496">Mitochondrion</keyword>
<evidence type="ECO:0000313" key="10">
    <source>
        <dbReference type="EMBL" id="CAD8621212.1"/>
    </source>
</evidence>
<evidence type="ECO:0000256" key="4">
    <source>
        <dbReference type="ARBA" id="ARBA00022547"/>
    </source>
</evidence>
<dbReference type="GO" id="GO:0015078">
    <property type="term" value="F:proton transmembrane transporter activity"/>
    <property type="evidence" value="ECO:0007669"/>
    <property type="project" value="InterPro"/>
</dbReference>
<accession>A0A7S0LSD6</accession>
<keyword evidence="8" id="KW-0472">Membrane</keyword>
<evidence type="ECO:0000256" key="3">
    <source>
        <dbReference type="ARBA" id="ARBA00022448"/>
    </source>
</evidence>
<sequence>MAAKMSSLAHKLSALVPVLRKPMQNVIASKRTLNELRRDIWHARTEYWYRKVSTYPEVVRAAKVEAKEVVQKLKNPGEISYKELAGAGIMGIQMFGCFCLGEAWGRGNLTAYPVGPAHEYHD</sequence>
<name>A0A7S0LSD6_9EUKA</name>
<reference evidence="10" key="1">
    <citation type="submission" date="2021-01" db="EMBL/GenBank/DDBJ databases">
        <authorList>
            <person name="Corre E."/>
            <person name="Pelletier E."/>
            <person name="Niang G."/>
            <person name="Scheremetjew M."/>
            <person name="Finn R."/>
            <person name="Kale V."/>
            <person name="Holt S."/>
            <person name="Cochrane G."/>
            <person name="Meng A."/>
            <person name="Brown T."/>
            <person name="Cohen L."/>
        </authorList>
    </citation>
    <scope>NUCLEOTIDE SEQUENCE</scope>
    <source>
        <strain evidence="10">PLY182g</strain>
    </source>
</reference>
<evidence type="ECO:0000256" key="2">
    <source>
        <dbReference type="ARBA" id="ARBA00005699"/>
    </source>
</evidence>
<dbReference type="EMBL" id="HBEY01051171">
    <property type="protein sequence ID" value="CAD8621212.1"/>
    <property type="molecule type" value="Transcribed_RNA"/>
</dbReference>
<comment type="similarity">
    <text evidence="2">Belongs to the ATPase g subunit family.</text>
</comment>
<evidence type="ECO:0008006" key="11">
    <source>
        <dbReference type="Google" id="ProtNLM"/>
    </source>
</evidence>
<keyword evidence="9" id="KW-0066">ATP synthesis</keyword>
<dbReference type="AlphaFoldDB" id="A0A7S0LSD6"/>
<gene>
    <name evidence="10" type="ORF">CPEL01642_LOCUS24595</name>
</gene>
<evidence type="ECO:0000256" key="5">
    <source>
        <dbReference type="ARBA" id="ARBA00022781"/>
    </source>
</evidence>
<dbReference type="GO" id="GO:0031966">
    <property type="term" value="C:mitochondrial membrane"/>
    <property type="evidence" value="ECO:0007669"/>
    <property type="project" value="UniProtKB-SubCell"/>
</dbReference>
<evidence type="ECO:0000256" key="9">
    <source>
        <dbReference type="ARBA" id="ARBA00023310"/>
    </source>
</evidence>
<comment type="subcellular location">
    <subcellularLocation>
        <location evidence="1">Mitochondrion membrane</location>
    </subcellularLocation>
</comment>
<dbReference type="GO" id="GO:0015986">
    <property type="term" value="P:proton motive force-driven ATP synthesis"/>
    <property type="evidence" value="ECO:0007669"/>
    <property type="project" value="InterPro"/>
</dbReference>
<evidence type="ECO:0000256" key="1">
    <source>
        <dbReference type="ARBA" id="ARBA00004325"/>
    </source>
</evidence>
<organism evidence="10">
    <name type="scientific">Coccolithus braarudii</name>
    <dbReference type="NCBI Taxonomy" id="221442"/>
    <lineage>
        <taxon>Eukaryota</taxon>
        <taxon>Haptista</taxon>
        <taxon>Haptophyta</taxon>
        <taxon>Prymnesiophyceae</taxon>
        <taxon>Coccolithales</taxon>
        <taxon>Coccolithaceae</taxon>
        <taxon>Coccolithus</taxon>
    </lineage>
</organism>